<dbReference type="GO" id="GO:0005886">
    <property type="term" value="C:plasma membrane"/>
    <property type="evidence" value="ECO:0007669"/>
    <property type="project" value="TreeGrafter"/>
</dbReference>
<feature type="transmembrane region" description="Helical" evidence="1">
    <location>
        <begin position="271"/>
        <end position="290"/>
    </location>
</feature>
<dbReference type="Pfam" id="PF00873">
    <property type="entry name" value="ACR_tran"/>
    <property type="match status" value="1"/>
</dbReference>
<dbReference type="PANTHER" id="PTHR32063">
    <property type="match status" value="1"/>
</dbReference>
<evidence type="ECO:0000256" key="1">
    <source>
        <dbReference type="SAM" id="Phobius"/>
    </source>
</evidence>
<keyword evidence="1" id="KW-0812">Transmembrane</keyword>
<dbReference type="PANTHER" id="PTHR32063:SF0">
    <property type="entry name" value="SWARMING MOTILITY PROTEIN SWRC"/>
    <property type="match status" value="1"/>
</dbReference>
<gene>
    <name evidence="2" type="primary">czcA</name>
    <name evidence="2" type="ORF">BWY73_01457</name>
</gene>
<keyword evidence="1" id="KW-0472">Membrane</keyword>
<organism evidence="2 3">
    <name type="scientific">candidate division TA06 bacterium ADurb.Bin417</name>
    <dbReference type="NCBI Taxonomy" id="1852828"/>
    <lineage>
        <taxon>Bacteria</taxon>
        <taxon>Bacteria division TA06</taxon>
    </lineage>
</organism>
<keyword evidence="1" id="KW-1133">Transmembrane helix</keyword>
<evidence type="ECO:0000313" key="3">
    <source>
        <dbReference type="Proteomes" id="UP000485484"/>
    </source>
</evidence>
<feature type="transmembrane region" description="Helical" evidence="1">
    <location>
        <begin position="302"/>
        <end position="325"/>
    </location>
</feature>
<dbReference type="Gene3D" id="3.30.2090.10">
    <property type="entry name" value="Multidrug efflux transporter AcrB TolC docking domain, DN and DC subdomains"/>
    <property type="match status" value="1"/>
</dbReference>
<proteinExistence type="predicted"/>
<dbReference type="InterPro" id="IPR001036">
    <property type="entry name" value="Acrflvin-R"/>
</dbReference>
<feature type="transmembrane region" description="Helical" evidence="1">
    <location>
        <begin position="195"/>
        <end position="213"/>
    </location>
</feature>
<accession>A0A1V5M9V3</accession>
<comment type="caution">
    <text evidence="2">The sequence shown here is derived from an EMBL/GenBank/DDBJ whole genome shotgun (WGS) entry which is preliminary data.</text>
</comment>
<dbReference type="EMBL" id="MWAK01000340">
    <property type="protein sequence ID" value="OPZ89690.1"/>
    <property type="molecule type" value="Genomic_DNA"/>
</dbReference>
<dbReference type="Gene3D" id="1.20.1640.10">
    <property type="entry name" value="Multidrug efflux transporter AcrB transmembrane domain"/>
    <property type="match status" value="1"/>
</dbReference>
<dbReference type="Proteomes" id="UP000485484">
    <property type="component" value="Unassembled WGS sequence"/>
</dbReference>
<dbReference type="SUPFAM" id="SSF82714">
    <property type="entry name" value="Multidrug efflux transporter AcrB TolC docking domain, DN and DC subdomains"/>
    <property type="match status" value="1"/>
</dbReference>
<dbReference type="AlphaFoldDB" id="A0A1V5M9V3"/>
<protein>
    <submittedName>
        <fullName evidence="2">Cobalt-zinc-cadmium resistance protein CzcA</fullName>
    </submittedName>
</protein>
<sequence length="332" mass="36514">MVERVDGITDAQLSRESGVPEELVIIDRAKAADLRLSVSQIAQMLQTSLGGSTAGYYREGGSEYRIFVQLENPEKMEVEDILNLTLTNAAGEPITLRNVVKTQPHEGPVSIQRSDQERIVTVSANTSDRDIGSILRDIRRDIQSVPVPSGFTINFGGEYEQQQESFQELGWTFVLALILVYMVMVSLYESLRDPFVVMFSIPPAAIGVVWLLFLTNTTFNMQSIIGCIMLGGIVVNNAIVLVDQINLLRRRDGMALREAIEEAGRRRLRPILMTALTTMLGLVPMALGLGEGGEFQAPLARAVIGGLFSATLITLVVVPVVYSIFEQRLAKS</sequence>
<dbReference type="GO" id="GO:0042910">
    <property type="term" value="F:xenobiotic transmembrane transporter activity"/>
    <property type="evidence" value="ECO:0007669"/>
    <property type="project" value="TreeGrafter"/>
</dbReference>
<feature type="transmembrane region" description="Helical" evidence="1">
    <location>
        <begin position="219"/>
        <end position="242"/>
    </location>
</feature>
<dbReference type="Gene3D" id="3.30.70.1440">
    <property type="entry name" value="Multidrug efflux transporter AcrB pore domain"/>
    <property type="match status" value="1"/>
</dbReference>
<evidence type="ECO:0000313" key="2">
    <source>
        <dbReference type="EMBL" id="OPZ89690.1"/>
    </source>
</evidence>
<feature type="transmembrane region" description="Helical" evidence="1">
    <location>
        <begin position="169"/>
        <end position="188"/>
    </location>
</feature>
<reference evidence="2 3" key="1">
    <citation type="submission" date="2017-02" db="EMBL/GenBank/DDBJ databases">
        <title>Delving into the versatile metabolic prowess of the omnipresent phylum Bacteroidetes.</title>
        <authorList>
            <person name="Nobu M.K."/>
            <person name="Mei R."/>
            <person name="Narihiro T."/>
            <person name="Kuroda K."/>
            <person name="Liu W.-T."/>
        </authorList>
    </citation>
    <scope>NUCLEOTIDE SEQUENCE [LARGE SCALE GENOMIC DNA]</scope>
    <source>
        <strain evidence="2">ADurb.Bin417</strain>
    </source>
</reference>
<dbReference type="SUPFAM" id="SSF82866">
    <property type="entry name" value="Multidrug efflux transporter AcrB transmembrane domain"/>
    <property type="match status" value="1"/>
</dbReference>
<dbReference type="PRINTS" id="PR00702">
    <property type="entry name" value="ACRIFLAVINRP"/>
</dbReference>
<dbReference type="InterPro" id="IPR027463">
    <property type="entry name" value="AcrB_DN_DC_subdom"/>
</dbReference>
<name>A0A1V5M9V3_UNCT6</name>